<protein>
    <submittedName>
        <fullName evidence="4">Alpha/beta hydrolase family protein</fullName>
    </submittedName>
</protein>
<reference evidence="4 5" key="1">
    <citation type="submission" date="2015-09" db="EMBL/GenBank/DDBJ databases">
        <title>Genome sequence of Acetobacterium wieringae DSM 1911.</title>
        <authorList>
            <person name="Poehlein A."/>
            <person name="Bengelsdorf F.R."/>
            <person name="Schiel-Bengelsdorf B."/>
            <person name="Duerre P."/>
            <person name="Daniel R."/>
        </authorList>
    </citation>
    <scope>NUCLEOTIDE SEQUENCE [LARGE SCALE GENOMIC DNA]</scope>
    <source>
        <strain evidence="4 5">DSM 1911</strain>
    </source>
</reference>
<keyword evidence="2" id="KW-1133">Transmembrane helix</keyword>
<dbReference type="GO" id="GO:0008233">
    <property type="term" value="F:peptidase activity"/>
    <property type="evidence" value="ECO:0007669"/>
    <property type="project" value="InterPro"/>
</dbReference>
<dbReference type="STRING" id="52694.ACWI_13750"/>
<evidence type="ECO:0000259" key="3">
    <source>
        <dbReference type="Pfam" id="PF12146"/>
    </source>
</evidence>
<proteinExistence type="predicted"/>
<gene>
    <name evidence="4" type="ORF">ACWI_13750</name>
</gene>
<dbReference type="PRINTS" id="PR00793">
    <property type="entry name" value="PROAMNOPTASE"/>
</dbReference>
<keyword evidence="2" id="KW-0472">Membrane</keyword>
<evidence type="ECO:0000256" key="1">
    <source>
        <dbReference type="ARBA" id="ARBA00022801"/>
    </source>
</evidence>
<feature type="transmembrane region" description="Helical" evidence="2">
    <location>
        <begin position="6"/>
        <end position="30"/>
    </location>
</feature>
<dbReference type="Proteomes" id="UP000176244">
    <property type="component" value="Unassembled WGS sequence"/>
</dbReference>
<evidence type="ECO:0000313" key="5">
    <source>
        <dbReference type="Proteomes" id="UP000176244"/>
    </source>
</evidence>
<organism evidence="4 5">
    <name type="scientific">Acetobacterium wieringae</name>
    <dbReference type="NCBI Taxonomy" id="52694"/>
    <lineage>
        <taxon>Bacteria</taxon>
        <taxon>Bacillati</taxon>
        <taxon>Bacillota</taxon>
        <taxon>Clostridia</taxon>
        <taxon>Eubacteriales</taxon>
        <taxon>Eubacteriaceae</taxon>
        <taxon>Acetobacterium</taxon>
    </lineage>
</organism>
<dbReference type="InterPro" id="IPR029058">
    <property type="entry name" value="AB_hydrolase_fold"/>
</dbReference>
<accession>A0A1F2PHI4</accession>
<dbReference type="Gene3D" id="3.40.50.1820">
    <property type="entry name" value="alpha/beta hydrolase"/>
    <property type="match status" value="1"/>
</dbReference>
<dbReference type="GO" id="GO:0006508">
    <property type="term" value="P:proteolysis"/>
    <property type="evidence" value="ECO:0007669"/>
    <property type="project" value="InterPro"/>
</dbReference>
<keyword evidence="2" id="KW-0812">Transmembrane</keyword>
<dbReference type="RefSeq" id="WP_070370707.1">
    <property type="nucleotide sequence ID" value="NZ_LKEU01000027.1"/>
</dbReference>
<sequence>MIQTTGFLILTLLAAAALAAMLIFGLQVLVACWRKKPQTKQVAHLKRAAQCLAAVCVVNLALVVFTQLTASTPPITDENGKTIKNSIAELKEVELNGRRQWISIRGWDKNKPVLLFLAGGPGGTQMAAVRHELSELEKYFVVVNWDQPGSGKSYGAEKIDKITVQTYMDDGYALTEYLKERFAQEKIYLMGESWGSALGIFLIKAFPQSYHAFIGTGQMIDFSETERLDYQKAMEIAHEKGDEKVIEKLKKNGMPPYYGDNITWKSAVYLNYLSAYMASNPAIDNPGYNTLRDIGASEYGLVDKINYVRGIINTFNNVYQQLYEIDLRTDYNKLEVPVYFFLGRHDVNAPTVLVEEYLQVLQAPEKDIIWFEHSGHSPWINERDRFVDKVITTFLAINPNE</sequence>
<name>A0A1F2PHI4_9FIRM</name>
<feature type="domain" description="Serine aminopeptidase S33" evidence="3">
    <location>
        <begin position="140"/>
        <end position="230"/>
    </location>
</feature>
<dbReference type="SUPFAM" id="SSF53474">
    <property type="entry name" value="alpha/beta-Hydrolases"/>
    <property type="match status" value="1"/>
</dbReference>
<dbReference type="OrthoDB" id="53505at2"/>
<dbReference type="Pfam" id="PF12146">
    <property type="entry name" value="Hydrolase_4"/>
    <property type="match status" value="1"/>
</dbReference>
<dbReference type="AlphaFoldDB" id="A0A1F2PHI4"/>
<keyword evidence="1 4" id="KW-0378">Hydrolase</keyword>
<evidence type="ECO:0000256" key="2">
    <source>
        <dbReference type="SAM" id="Phobius"/>
    </source>
</evidence>
<dbReference type="EMBL" id="LKEU01000027">
    <property type="protein sequence ID" value="OFV70789.1"/>
    <property type="molecule type" value="Genomic_DNA"/>
</dbReference>
<dbReference type="InterPro" id="IPR022742">
    <property type="entry name" value="Hydrolase_4"/>
</dbReference>
<comment type="caution">
    <text evidence="4">The sequence shown here is derived from an EMBL/GenBank/DDBJ whole genome shotgun (WGS) entry which is preliminary data.</text>
</comment>
<dbReference type="InterPro" id="IPR002410">
    <property type="entry name" value="Peptidase_S33"/>
</dbReference>
<evidence type="ECO:0000313" key="4">
    <source>
        <dbReference type="EMBL" id="OFV70789.1"/>
    </source>
</evidence>